<feature type="region of interest" description="Disordered" evidence="1">
    <location>
        <begin position="1"/>
        <end position="33"/>
    </location>
</feature>
<sequence length="154" mass="16802">MERGTFSPAAGGSGQNRKEHSARFHKKTKPQNSNCKAASAALSGFAFQKGVLGWHSHESPSGAFDRPNRSALCADAARRFWAARLEALCLASAAMQRFCDASQFLQNLCFLMSLALCLSPFHGVLTEKVPGLLVKTGQNIIHLVERPKGIRYNQ</sequence>
<dbReference type="Proteomes" id="UP000768567">
    <property type="component" value="Unassembled WGS sequence"/>
</dbReference>
<keyword evidence="3" id="KW-1185">Reference proteome</keyword>
<comment type="caution">
    <text evidence="2">The sequence shown here is derived from an EMBL/GenBank/DDBJ whole genome shotgun (WGS) entry which is preliminary data.</text>
</comment>
<dbReference type="RefSeq" id="WP_193501411.1">
    <property type="nucleotide sequence ID" value="NZ_JADCKC010000002.1"/>
</dbReference>
<evidence type="ECO:0000256" key="1">
    <source>
        <dbReference type="SAM" id="MobiDB-lite"/>
    </source>
</evidence>
<reference evidence="2 3" key="1">
    <citation type="submission" date="2020-10" db="EMBL/GenBank/DDBJ databases">
        <title>ChiBAC.</title>
        <authorList>
            <person name="Zenner C."/>
            <person name="Hitch T.C.A."/>
            <person name="Clavel T."/>
        </authorList>
    </citation>
    <scope>NUCLEOTIDE SEQUENCE [LARGE SCALE GENOMIC DNA]</scope>
    <source>
        <strain evidence="2 3">DSM 109015</strain>
    </source>
</reference>
<proteinExistence type="predicted"/>
<evidence type="ECO:0000313" key="3">
    <source>
        <dbReference type="Proteomes" id="UP000768567"/>
    </source>
</evidence>
<protein>
    <submittedName>
        <fullName evidence="2">Uncharacterized protein</fullName>
    </submittedName>
</protein>
<name>A0ABR9R3R9_9FIRM</name>
<accession>A0ABR9R3R9</accession>
<evidence type="ECO:0000313" key="2">
    <source>
        <dbReference type="EMBL" id="MBE5037796.1"/>
    </source>
</evidence>
<gene>
    <name evidence="2" type="ORF">INF35_08360</name>
</gene>
<organism evidence="2 3">
    <name type="scientific">Gemmiger gallinarum</name>
    <dbReference type="NCBI Taxonomy" id="2779354"/>
    <lineage>
        <taxon>Bacteria</taxon>
        <taxon>Bacillati</taxon>
        <taxon>Bacillota</taxon>
        <taxon>Clostridia</taxon>
        <taxon>Eubacteriales</taxon>
        <taxon>Gemmiger</taxon>
    </lineage>
</organism>
<dbReference type="EMBL" id="JADCKC010000002">
    <property type="protein sequence ID" value="MBE5037796.1"/>
    <property type="molecule type" value="Genomic_DNA"/>
</dbReference>